<name>A0A1I4GUA5_9HYPH</name>
<dbReference type="InterPro" id="IPR022761">
    <property type="entry name" value="Fumarate_lyase_N"/>
</dbReference>
<evidence type="ECO:0000256" key="1">
    <source>
        <dbReference type="ARBA" id="ARBA00034772"/>
    </source>
</evidence>
<evidence type="ECO:0000259" key="2">
    <source>
        <dbReference type="SMART" id="SM00998"/>
    </source>
</evidence>
<dbReference type="STRING" id="582667.SAMN05192568_1003217"/>
<protein>
    <submittedName>
        <fullName evidence="3">3-carboxy-cis,cis-muconate cycloisomerase</fullName>
    </submittedName>
</protein>
<organism evidence="3 4">
    <name type="scientific">Methylobacterium pseudosasicola</name>
    <dbReference type="NCBI Taxonomy" id="582667"/>
    <lineage>
        <taxon>Bacteria</taxon>
        <taxon>Pseudomonadati</taxon>
        <taxon>Pseudomonadota</taxon>
        <taxon>Alphaproteobacteria</taxon>
        <taxon>Hyphomicrobiales</taxon>
        <taxon>Methylobacteriaceae</taxon>
        <taxon>Methylobacterium</taxon>
    </lineage>
</organism>
<evidence type="ECO:0000313" key="3">
    <source>
        <dbReference type="EMBL" id="SFL33090.1"/>
    </source>
</evidence>
<evidence type="ECO:0000313" key="4">
    <source>
        <dbReference type="Proteomes" id="UP000199048"/>
    </source>
</evidence>
<keyword evidence="4" id="KW-1185">Reference proteome</keyword>
<dbReference type="Pfam" id="PF00206">
    <property type="entry name" value="Lyase_1"/>
    <property type="match status" value="1"/>
</dbReference>
<dbReference type="GO" id="GO:0016829">
    <property type="term" value="F:lyase activity"/>
    <property type="evidence" value="ECO:0007669"/>
    <property type="project" value="UniProtKB-ARBA"/>
</dbReference>
<comment type="similarity">
    <text evidence="1">Belongs to the class-II fumarase/aspartase family.</text>
</comment>
<dbReference type="PROSITE" id="PS00163">
    <property type="entry name" value="FUMARATE_LYASES"/>
    <property type="match status" value="1"/>
</dbReference>
<feature type="domain" description="Adenylosuccinate lyase C-terminal" evidence="2">
    <location>
        <begin position="364"/>
        <end position="439"/>
    </location>
</feature>
<dbReference type="Gene3D" id="1.20.200.10">
    <property type="entry name" value="Fumarase/aspartase (Central domain)"/>
    <property type="match status" value="1"/>
</dbReference>
<dbReference type="PANTHER" id="PTHR43172:SF2">
    <property type="entry name" value="ADENYLOSUCCINATE LYASE C-TERMINAL DOMAIN-CONTAINING PROTEIN"/>
    <property type="match status" value="1"/>
</dbReference>
<reference evidence="4" key="1">
    <citation type="submission" date="2016-10" db="EMBL/GenBank/DDBJ databases">
        <authorList>
            <person name="Varghese N."/>
            <person name="Submissions S."/>
        </authorList>
    </citation>
    <scope>NUCLEOTIDE SEQUENCE [LARGE SCALE GENOMIC DNA]</scope>
    <source>
        <strain evidence="4">BL36</strain>
    </source>
</reference>
<dbReference type="Gene3D" id="1.10.40.30">
    <property type="entry name" value="Fumarase/aspartase (C-terminal domain)"/>
    <property type="match status" value="1"/>
</dbReference>
<dbReference type="InterPro" id="IPR008948">
    <property type="entry name" value="L-Aspartase-like"/>
</dbReference>
<accession>A0A1I4GUA5</accession>
<dbReference type="PANTHER" id="PTHR43172">
    <property type="entry name" value="ADENYLOSUCCINATE LYASE"/>
    <property type="match status" value="1"/>
</dbReference>
<dbReference type="GO" id="GO:0016853">
    <property type="term" value="F:isomerase activity"/>
    <property type="evidence" value="ECO:0007669"/>
    <property type="project" value="UniProtKB-KW"/>
</dbReference>
<sequence length="459" mass="46902">MTFSALDSGLLGPLFATAAMRAVFSDEARIAAMLRAEAALARAEAEAGLVPAALADALDALTPAALDLEALGAGTALAGVPVIPFVSAVRKLLPAELEAGFHKGATTQDIADTALVLQMRDGLDLIAVESAAVVAGLRRMAEAHRATPCAGRTYGQHAAPISFGYKAATWALGLAEVFSHLPELRTRLLTASLGGPVGTLAGLGGQAEAVALSYAAHLRLAPETVAWHSRRARIAEAGAWLARLLGSLAKLAGDVAHLASTEVGEVLEPHVPGRGGSSAMPHKRNPVSATVILAAFGAAKGHAATLLDAMASAHERAAGPWHAEWHALPQLFGLASGALREARGLAEGLVIAPERMAANLDLTRGLLFADAAAAACARTLGAGAAHALVERAAGEVRDTSRDLRSVLAGMPETSGVDLDRAFDIDRPVAAAAAATDRALAQLDRLAARLTPSTPEPTCP</sequence>
<gene>
    <name evidence="3" type="ORF">SAMN05192568_1003217</name>
</gene>
<dbReference type="PRINTS" id="PR00145">
    <property type="entry name" value="ARGSUCLYASE"/>
</dbReference>
<dbReference type="OrthoDB" id="9768878at2"/>
<dbReference type="AlphaFoldDB" id="A0A1I4GUA5"/>
<dbReference type="PRINTS" id="PR00149">
    <property type="entry name" value="FUMRATELYASE"/>
</dbReference>
<keyword evidence="3" id="KW-0413">Isomerase</keyword>
<dbReference type="Proteomes" id="UP000199048">
    <property type="component" value="Unassembled WGS sequence"/>
</dbReference>
<dbReference type="InterPro" id="IPR019468">
    <property type="entry name" value="AdenyloSucc_lyase_C"/>
</dbReference>
<dbReference type="SMART" id="SM00998">
    <property type="entry name" value="ADSL_C"/>
    <property type="match status" value="1"/>
</dbReference>
<dbReference type="SUPFAM" id="SSF48557">
    <property type="entry name" value="L-aspartase-like"/>
    <property type="match status" value="1"/>
</dbReference>
<dbReference type="InterPro" id="IPR000362">
    <property type="entry name" value="Fumarate_lyase_fam"/>
</dbReference>
<dbReference type="InterPro" id="IPR020557">
    <property type="entry name" value="Fumarate_lyase_CS"/>
</dbReference>
<dbReference type="EMBL" id="FOTK01000003">
    <property type="protein sequence ID" value="SFL33090.1"/>
    <property type="molecule type" value="Genomic_DNA"/>
</dbReference>
<dbReference type="RefSeq" id="WP_092037711.1">
    <property type="nucleotide sequence ID" value="NZ_FOTK01000003.1"/>
</dbReference>
<proteinExistence type="inferred from homology"/>